<evidence type="ECO:0000313" key="8">
    <source>
        <dbReference type="Proteomes" id="UP000698800"/>
    </source>
</evidence>
<dbReference type="Pfam" id="PF00133">
    <property type="entry name" value="tRNA-synt_1"/>
    <property type="match status" value="1"/>
</dbReference>
<accession>A0A9P8HZ52</accession>
<dbReference type="OrthoDB" id="1706657at2759"/>
<dbReference type="SUPFAM" id="SSF50677">
    <property type="entry name" value="ValRS/IleRS/LeuRS editing domain"/>
    <property type="match status" value="1"/>
</dbReference>
<evidence type="ECO:0000259" key="6">
    <source>
        <dbReference type="Pfam" id="PF00133"/>
    </source>
</evidence>
<keyword evidence="2" id="KW-0547">Nucleotide-binding</keyword>
<dbReference type="GO" id="GO:0002161">
    <property type="term" value="F:aminoacyl-tRNA deacylase activity"/>
    <property type="evidence" value="ECO:0007669"/>
    <property type="project" value="InterPro"/>
</dbReference>
<dbReference type="InterPro" id="IPR009008">
    <property type="entry name" value="Val/Leu/Ile-tRNA-synth_edit"/>
</dbReference>
<dbReference type="EMBL" id="JAGHQL010000274">
    <property type="protein sequence ID" value="KAH0534095.1"/>
    <property type="molecule type" value="Genomic_DNA"/>
</dbReference>
<reference evidence="7" key="1">
    <citation type="submission" date="2021-03" db="EMBL/GenBank/DDBJ databases">
        <title>Comparative genomics and phylogenomic investigation of the class Geoglossomycetes provide insights into ecological specialization and systematics.</title>
        <authorList>
            <person name="Melie T."/>
            <person name="Pirro S."/>
            <person name="Miller A.N."/>
            <person name="Quandt A."/>
        </authorList>
    </citation>
    <scope>NUCLEOTIDE SEQUENCE</scope>
    <source>
        <strain evidence="7">GBOQ0MN5Z8</strain>
    </source>
</reference>
<evidence type="ECO:0000256" key="1">
    <source>
        <dbReference type="ARBA" id="ARBA00022598"/>
    </source>
</evidence>
<dbReference type="PANTHER" id="PTHR42780:SF1">
    <property type="entry name" value="ISOLEUCINE--TRNA LIGASE, CYTOPLASMIC"/>
    <property type="match status" value="1"/>
</dbReference>
<keyword evidence="5" id="KW-0030">Aminoacyl-tRNA synthetase</keyword>
<keyword evidence="1" id="KW-0436">Ligase</keyword>
<dbReference type="Gene3D" id="3.90.740.10">
    <property type="entry name" value="Valyl/Leucyl/Isoleucyl-tRNA synthetase, editing domain"/>
    <property type="match status" value="1"/>
</dbReference>
<dbReference type="SUPFAM" id="SSF52374">
    <property type="entry name" value="Nucleotidylyl transferase"/>
    <property type="match status" value="1"/>
</dbReference>
<dbReference type="PANTHER" id="PTHR42780">
    <property type="entry name" value="SOLEUCYL-TRNA SYNTHETASE"/>
    <property type="match status" value="1"/>
</dbReference>
<dbReference type="GO" id="GO:0005524">
    <property type="term" value="F:ATP binding"/>
    <property type="evidence" value="ECO:0007669"/>
    <property type="project" value="UniProtKB-KW"/>
</dbReference>
<dbReference type="GO" id="GO:0006428">
    <property type="term" value="P:isoleucyl-tRNA aminoacylation"/>
    <property type="evidence" value="ECO:0007669"/>
    <property type="project" value="TreeGrafter"/>
</dbReference>
<evidence type="ECO:0000256" key="3">
    <source>
        <dbReference type="ARBA" id="ARBA00022840"/>
    </source>
</evidence>
<dbReference type="Proteomes" id="UP000698800">
    <property type="component" value="Unassembled WGS sequence"/>
</dbReference>
<feature type="domain" description="Aminoacyl-tRNA synthetase class Ia" evidence="6">
    <location>
        <begin position="194"/>
        <end position="255"/>
    </location>
</feature>
<organism evidence="7 8">
    <name type="scientific">Glutinoglossum americanum</name>
    <dbReference type="NCBI Taxonomy" id="1670608"/>
    <lineage>
        <taxon>Eukaryota</taxon>
        <taxon>Fungi</taxon>
        <taxon>Dikarya</taxon>
        <taxon>Ascomycota</taxon>
        <taxon>Pezizomycotina</taxon>
        <taxon>Geoglossomycetes</taxon>
        <taxon>Geoglossales</taxon>
        <taxon>Geoglossaceae</taxon>
        <taxon>Glutinoglossum</taxon>
    </lineage>
</organism>
<sequence>MTENYKDRQDPAVVVTFPLSDHPETYLLAWTTTPWTLPMNLAIAANPDLDYIKIYDNKADKTYILPELSIRTLYSEKEQKSGACEAIQKFKESEMLGWRYEPLFPYFTEQFKEKGFRALTDSYIKASEGVRLAHQAPAYSEEDYSISTKAGIISETLLPPNPVDNNGCYTEEMVLSAGQHVKVAEKAIIKHLKSMGRVKDSQITHRFVKEKRYMNWIDNAHDWNVSRNLYWGTPLPLYVSNDCQEVVCVGSIQELRQ</sequence>
<keyword evidence="4" id="KW-0648">Protein biosynthesis</keyword>
<evidence type="ECO:0000256" key="5">
    <source>
        <dbReference type="ARBA" id="ARBA00023146"/>
    </source>
</evidence>
<keyword evidence="3" id="KW-0067">ATP-binding</keyword>
<dbReference type="InterPro" id="IPR023586">
    <property type="entry name" value="Ile-tRNA-ligase_type2"/>
</dbReference>
<dbReference type="AlphaFoldDB" id="A0A9P8HZ52"/>
<dbReference type="InterPro" id="IPR002300">
    <property type="entry name" value="aa-tRNA-synth_Ia"/>
</dbReference>
<dbReference type="GO" id="GO:0004822">
    <property type="term" value="F:isoleucine-tRNA ligase activity"/>
    <property type="evidence" value="ECO:0007669"/>
    <property type="project" value="InterPro"/>
</dbReference>
<gene>
    <name evidence="7" type="ORF">FGG08_007304</name>
</gene>
<evidence type="ECO:0000256" key="4">
    <source>
        <dbReference type="ARBA" id="ARBA00022917"/>
    </source>
</evidence>
<proteinExistence type="predicted"/>
<evidence type="ECO:0000313" key="7">
    <source>
        <dbReference type="EMBL" id="KAH0534095.1"/>
    </source>
</evidence>
<comment type="caution">
    <text evidence="7">The sequence shown here is derived from an EMBL/GenBank/DDBJ whole genome shotgun (WGS) entry which is preliminary data.</text>
</comment>
<evidence type="ECO:0000256" key="2">
    <source>
        <dbReference type="ARBA" id="ARBA00022741"/>
    </source>
</evidence>
<name>A0A9P8HZ52_9PEZI</name>
<keyword evidence="8" id="KW-1185">Reference proteome</keyword>
<protein>
    <recommendedName>
        <fullName evidence="6">Aminoacyl-tRNA synthetase class Ia domain-containing protein</fullName>
    </recommendedName>
</protein>